<keyword evidence="3" id="KW-1185">Reference proteome</keyword>
<proteinExistence type="predicted"/>
<dbReference type="Gene3D" id="1.10.10.10">
    <property type="entry name" value="Winged helix-like DNA-binding domain superfamily/Winged helix DNA-binding domain"/>
    <property type="match status" value="1"/>
</dbReference>
<evidence type="ECO:0000313" key="2">
    <source>
        <dbReference type="EMBL" id="MQY27558.1"/>
    </source>
</evidence>
<dbReference type="InterPro" id="IPR011006">
    <property type="entry name" value="CheY-like_superfamily"/>
</dbReference>
<name>A0A7K0DPP1_9NOCA</name>
<dbReference type="AlphaFoldDB" id="A0A7K0DPP1"/>
<accession>A0A7K0DPP1</accession>
<dbReference type="EMBL" id="WEGI01000006">
    <property type="protein sequence ID" value="MQY27558.1"/>
    <property type="molecule type" value="Genomic_DNA"/>
</dbReference>
<protein>
    <recommendedName>
        <fullName evidence="1">ANTAR domain-containing protein</fullName>
    </recommendedName>
</protein>
<dbReference type="Proteomes" id="UP000431401">
    <property type="component" value="Unassembled WGS sequence"/>
</dbReference>
<feature type="domain" description="ANTAR" evidence="1">
    <location>
        <begin position="8"/>
        <end position="69"/>
    </location>
</feature>
<dbReference type="InterPro" id="IPR005561">
    <property type="entry name" value="ANTAR"/>
</dbReference>
<dbReference type="SMART" id="SM01012">
    <property type="entry name" value="ANTAR"/>
    <property type="match status" value="1"/>
</dbReference>
<sequence length="73" mass="7587">MLDAMVENQRQADAAAQVRTALVSGSSIERAVGVVMAQQKCDRATALSALREIAARRGVAFAKVAAEIAATAE</sequence>
<gene>
    <name evidence="2" type="ORF">NRB56_31410</name>
</gene>
<comment type="caution">
    <text evidence="2">The sequence shown here is derived from an EMBL/GenBank/DDBJ whole genome shotgun (WGS) entry which is preliminary data.</text>
</comment>
<dbReference type="PROSITE" id="PS50921">
    <property type="entry name" value="ANTAR"/>
    <property type="match status" value="1"/>
</dbReference>
<evidence type="ECO:0000313" key="3">
    <source>
        <dbReference type="Proteomes" id="UP000431401"/>
    </source>
</evidence>
<reference evidence="2 3" key="1">
    <citation type="submission" date="2019-10" db="EMBL/GenBank/DDBJ databases">
        <title>Nocardia macrotermitis sp. nov. and Nocardia aurantia sp. nov., isolated from the gut of fungus growing-termite Macrotermes natalensis.</title>
        <authorList>
            <person name="Benndorf R."/>
            <person name="Schwitalla J."/>
            <person name="Martin K."/>
            <person name="De Beer W."/>
            <person name="Kaster A.-K."/>
            <person name="Vollmers J."/>
            <person name="Poulsen M."/>
            <person name="Beemelmanns C."/>
        </authorList>
    </citation>
    <scope>NUCLEOTIDE SEQUENCE [LARGE SCALE GENOMIC DNA]</scope>
    <source>
        <strain evidence="2 3">RB56</strain>
    </source>
</reference>
<dbReference type="InterPro" id="IPR036388">
    <property type="entry name" value="WH-like_DNA-bd_sf"/>
</dbReference>
<dbReference type="GO" id="GO:0003723">
    <property type="term" value="F:RNA binding"/>
    <property type="evidence" value="ECO:0007669"/>
    <property type="project" value="InterPro"/>
</dbReference>
<evidence type="ECO:0000259" key="1">
    <source>
        <dbReference type="PROSITE" id="PS50921"/>
    </source>
</evidence>
<dbReference type="Pfam" id="PF03861">
    <property type="entry name" value="ANTAR"/>
    <property type="match status" value="1"/>
</dbReference>
<dbReference type="SUPFAM" id="SSF52172">
    <property type="entry name" value="CheY-like"/>
    <property type="match status" value="1"/>
</dbReference>
<organism evidence="2 3">
    <name type="scientific">Nocardia aurantia</name>
    <dbReference type="NCBI Taxonomy" id="2585199"/>
    <lineage>
        <taxon>Bacteria</taxon>
        <taxon>Bacillati</taxon>
        <taxon>Actinomycetota</taxon>
        <taxon>Actinomycetes</taxon>
        <taxon>Mycobacteriales</taxon>
        <taxon>Nocardiaceae</taxon>
        <taxon>Nocardia</taxon>
    </lineage>
</organism>